<evidence type="ECO:0000256" key="1">
    <source>
        <dbReference type="ARBA" id="ARBA00000085"/>
    </source>
</evidence>
<name>A0A1H4C6C0_BIZPA</name>
<keyword evidence="3 6" id="KW-0597">Phosphoprotein</keyword>
<dbReference type="Proteomes" id="UP000198846">
    <property type="component" value="Unassembled WGS sequence"/>
</dbReference>
<keyword evidence="7" id="KW-0472">Membrane</keyword>
<dbReference type="PANTHER" id="PTHR43047:SF66">
    <property type="entry name" value="HISKA"/>
    <property type="match status" value="1"/>
</dbReference>
<dbReference type="Pfam" id="PF00072">
    <property type="entry name" value="Response_reg"/>
    <property type="match status" value="1"/>
</dbReference>
<keyword evidence="5 11" id="KW-0418">Kinase</keyword>
<dbReference type="Gene3D" id="3.30.565.10">
    <property type="entry name" value="Histidine kinase-like ATPase, C-terminal domain"/>
    <property type="match status" value="1"/>
</dbReference>
<dbReference type="SUPFAM" id="SSF55874">
    <property type="entry name" value="ATPase domain of HSP90 chaperone/DNA topoisomerase II/histidine kinase"/>
    <property type="match status" value="1"/>
</dbReference>
<evidence type="ECO:0000313" key="12">
    <source>
        <dbReference type="Proteomes" id="UP000198846"/>
    </source>
</evidence>
<feature type="transmembrane region" description="Helical" evidence="7">
    <location>
        <begin position="256"/>
        <end position="280"/>
    </location>
</feature>
<dbReference type="InterPro" id="IPR011006">
    <property type="entry name" value="CheY-like_superfamily"/>
</dbReference>
<evidence type="ECO:0000256" key="4">
    <source>
        <dbReference type="ARBA" id="ARBA00022679"/>
    </source>
</evidence>
<dbReference type="InterPro" id="IPR036097">
    <property type="entry name" value="HisK_dim/P_sf"/>
</dbReference>
<keyword evidence="7" id="KW-1133">Transmembrane helix</keyword>
<dbReference type="SUPFAM" id="SSF47384">
    <property type="entry name" value="Homodimeric domain of signal transducing histidine kinase"/>
    <property type="match status" value="1"/>
</dbReference>
<dbReference type="SMART" id="SM00388">
    <property type="entry name" value="HisKA"/>
    <property type="match status" value="1"/>
</dbReference>
<protein>
    <recommendedName>
        <fullName evidence="2">histidine kinase</fullName>
        <ecNumber evidence="2">2.7.13.3</ecNumber>
    </recommendedName>
</protein>
<evidence type="ECO:0000259" key="8">
    <source>
        <dbReference type="PROSITE" id="PS50109"/>
    </source>
</evidence>
<sequence>MVSIIKKKEFFIALFAFILLNLFVLFIWDRYKNDQKLELVNDIEFSGEHLSEDISHAIQKDIRILENLKNRLEITNGSYFNYWEHDAQTIIGQNPSFKFIQWIDSSMIIKKTTPLQGNEASINLDISKIDYRRNEWMKHTIDKSTNITPWAELTQGGYAFLVDIPVYFKGSLQGTITAGMDFKNNLDKFSKNVENYAIEVKDDKGSSFYTHDLDKIDTTHSDVTFLKTFTIDQLDHQRWTLIMKPKLSTVLKSNTISISIMLIFGLVLTSSLSLIIYFYFRSRKENSRAIKAYKRLKKSNKKIIKERKKAEKASEAKTEFLSNMSHEIRTPLNAILGFIEILKYSKDTETNKTYLKLMDKSSKNLLSLVDNVLEFDKIESGETHLINLIFKPSQEIASIVSQYETKFKQQNLYLNLECIGSSNATVVGDEGKYNQILINLIKNALKFTNTGGVTIRYEEQIIEHKLNVKISIKDTGIGIPKDNLSSIFERFTQLDVGIKKKHKGSGLGLSISRNLIKLMGGTITVDSDIQRGTEFVISLPFTISKQLTEDEKTTDSKAIHFKDFKVLIVDDNKTNLLVLSKLLEHLGIQSEKAINGAEAINKVKENQYQLILMDIHMPIMDGFEATQIIRETNKDILIFGLSADVTRQAITHSIEKGMAEYLTKPLSKEKLSQVLLKYFSNKLD</sequence>
<organism evidence="11 12">
    <name type="scientific">Bizionia paragorgiae</name>
    <dbReference type="NCBI Taxonomy" id="283786"/>
    <lineage>
        <taxon>Bacteria</taxon>
        <taxon>Pseudomonadati</taxon>
        <taxon>Bacteroidota</taxon>
        <taxon>Flavobacteriia</taxon>
        <taxon>Flavobacteriales</taxon>
        <taxon>Flavobacteriaceae</taxon>
        <taxon>Bizionia</taxon>
    </lineage>
</organism>
<dbReference type="CDD" id="cd17546">
    <property type="entry name" value="REC_hyHK_CKI1_RcsC-like"/>
    <property type="match status" value="1"/>
</dbReference>
<dbReference type="CDD" id="cd16922">
    <property type="entry name" value="HATPase_EvgS-ArcB-TorS-like"/>
    <property type="match status" value="1"/>
</dbReference>
<keyword evidence="7" id="KW-0812">Transmembrane</keyword>
<dbReference type="Pfam" id="PF02518">
    <property type="entry name" value="HATPase_c"/>
    <property type="match status" value="1"/>
</dbReference>
<evidence type="ECO:0000256" key="3">
    <source>
        <dbReference type="ARBA" id="ARBA00022553"/>
    </source>
</evidence>
<evidence type="ECO:0000256" key="5">
    <source>
        <dbReference type="ARBA" id="ARBA00022777"/>
    </source>
</evidence>
<feature type="domain" description="CHASE" evidence="10">
    <location>
        <begin position="104"/>
        <end position="197"/>
    </location>
</feature>
<evidence type="ECO:0000259" key="9">
    <source>
        <dbReference type="PROSITE" id="PS50110"/>
    </source>
</evidence>
<proteinExistence type="predicted"/>
<dbReference type="FunFam" id="3.30.565.10:FF:000010">
    <property type="entry name" value="Sensor histidine kinase RcsC"/>
    <property type="match status" value="1"/>
</dbReference>
<comment type="catalytic activity">
    <reaction evidence="1">
        <text>ATP + protein L-histidine = ADP + protein N-phospho-L-histidine.</text>
        <dbReference type="EC" id="2.7.13.3"/>
    </reaction>
</comment>
<dbReference type="PROSITE" id="PS50110">
    <property type="entry name" value="RESPONSE_REGULATORY"/>
    <property type="match status" value="1"/>
</dbReference>
<evidence type="ECO:0000313" key="11">
    <source>
        <dbReference type="EMBL" id="SEA55896.1"/>
    </source>
</evidence>
<dbReference type="AlphaFoldDB" id="A0A1H4C6C0"/>
<dbReference type="Gene3D" id="3.40.50.2300">
    <property type="match status" value="1"/>
</dbReference>
<dbReference type="PRINTS" id="PR00344">
    <property type="entry name" value="BCTRLSENSOR"/>
</dbReference>
<dbReference type="PROSITE" id="PS50109">
    <property type="entry name" value="HIS_KIN"/>
    <property type="match status" value="1"/>
</dbReference>
<dbReference type="SMART" id="SM00448">
    <property type="entry name" value="REC"/>
    <property type="match status" value="1"/>
</dbReference>
<dbReference type="SUPFAM" id="SSF52172">
    <property type="entry name" value="CheY-like"/>
    <property type="match status" value="1"/>
</dbReference>
<dbReference type="STRING" id="283786.SAMN04487990_11828"/>
<reference evidence="11 12" key="1">
    <citation type="submission" date="2016-10" db="EMBL/GenBank/DDBJ databases">
        <authorList>
            <person name="de Groot N.N."/>
        </authorList>
    </citation>
    <scope>NUCLEOTIDE SEQUENCE [LARGE SCALE GENOMIC DNA]</scope>
    <source>
        <strain evidence="11 12">DSM 23842</strain>
    </source>
</reference>
<evidence type="ECO:0000256" key="6">
    <source>
        <dbReference type="PROSITE-ProRule" id="PRU00169"/>
    </source>
</evidence>
<dbReference type="GO" id="GO:0000155">
    <property type="term" value="F:phosphorelay sensor kinase activity"/>
    <property type="evidence" value="ECO:0007669"/>
    <property type="project" value="InterPro"/>
</dbReference>
<dbReference type="InterPro" id="IPR001789">
    <property type="entry name" value="Sig_transdc_resp-reg_receiver"/>
</dbReference>
<dbReference type="GO" id="GO:0009927">
    <property type="term" value="F:histidine phosphotransfer kinase activity"/>
    <property type="evidence" value="ECO:0007669"/>
    <property type="project" value="TreeGrafter"/>
</dbReference>
<dbReference type="RefSeq" id="WP_092135825.1">
    <property type="nucleotide sequence ID" value="NZ_FNQK01000018.1"/>
</dbReference>
<feature type="transmembrane region" description="Helical" evidence="7">
    <location>
        <begin position="10"/>
        <end position="28"/>
    </location>
</feature>
<dbReference type="InterPro" id="IPR005467">
    <property type="entry name" value="His_kinase_dom"/>
</dbReference>
<keyword evidence="4" id="KW-0808">Transferase</keyword>
<dbReference type="GO" id="GO:0005886">
    <property type="term" value="C:plasma membrane"/>
    <property type="evidence" value="ECO:0007669"/>
    <property type="project" value="TreeGrafter"/>
</dbReference>
<evidence type="ECO:0000259" key="10">
    <source>
        <dbReference type="PROSITE" id="PS50839"/>
    </source>
</evidence>
<accession>A0A1H4C6C0</accession>
<dbReference type="OrthoDB" id="9811889at2"/>
<feature type="modified residue" description="4-aspartylphosphate" evidence="6">
    <location>
        <position position="614"/>
    </location>
</feature>
<dbReference type="CDD" id="cd00082">
    <property type="entry name" value="HisKA"/>
    <property type="match status" value="1"/>
</dbReference>
<feature type="domain" description="Response regulatory" evidence="9">
    <location>
        <begin position="565"/>
        <end position="679"/>
    </location>
</feature>
<dbReference type="PANTHER" id="PTHR43047">
    <property type="entry name" value="TWO-COMPONENT HISTIDINE PROTEIN KINASE"/>
    <property type="match status" value="1"/>
</dbReference>
<dbReference type="InterPro" id="IPR006189">
    <property type="entry name" value="CHASE_dom"/>
</dbReference>
<dbReference type="InterPro" id="IPR003661">
    <property type="entry name" value="HisK_dim/P_dom"/>
</dbReference>
<evidence type="ECO:0000256" key="2">
    <source>
        <dbReference type="ARBA" id="ARBA00012438"/>
    </source>
</evidence>
<gene>
    <name evidence="11" type="ORF">SAMN04487990_11828</name>
</gene>
<dbReference type="Pfam" id="PF00512">
    <property type="entry name" value="HisKA"/>
    <property type="match status" value="1"/>
</dbReference>
<dbReference type="InterPro" id="IPR036890">
    <property type="entry name" value="HATPase_C_sf"/>
</dbReference>
<dbReference type="Gene3D" id="1.10.287.130">
    <property type="match status" value="1"/>
</dbReference>
<dbReference type="PROSITE" id="PS50839">
    <property type="entry name" value="CHASE"/>
    <property type="match status" value="1"/>
</dbReference>
<dbReference type="InterPro" id="IPR004358">
    <property type="entry name" value="Sig_transdc_His_kin-like_C"/>
</dbReference>
<dbReference type="EMBL" id="FNQK01000018">
    <property type="protein sequence ID" value="SEA55896.1"/>
    <property type="molecule type" value="Genomic_DNA"/>
</dbReference>
<dbReference type="InterPro" id="IPR003594">
    <property type="entry name" value="HATPase_dom"/>
</dbReference>
<evidence type="ECO:0000256" key="7">
    <source>
        <dbReference type="SAM" id="Phobius"/>
    </source>
</evidence>
<feature type="domain" description="Histidine kinase" evidence="8">
    <location>
        <begin position="323"/>
        <end position="543"/>
    </location>
</feature>
<dbReference type="SMART" id="SM00387">
    <property type="entry name" value="HATPase_c"/>
    <property type="match status" value="1"/>
</dbReference>
<keyword evidence="12" id="KW-1185">Reference proteome</keyword>
<dbReference type="EC" id="2.7.13.3" evidence="2"/>